<keyword evidence="3" id="KW-1185">Reference proteome</keyword>
<dbReference type="OrthoDB" id="2149705at2759"/>
<feature type="compositionally biased region" description="Basic and acidic residues" evidence="1">
    <location>
        <begin position="43"/>
        <end position="55"/>
    </location>
</feature>
<feature type="compositionally biased region" description="Basic and acidic residues" evidence="1">
    <location>
        <begin position="1"/>
        <end position="18"/>
    </location>
</feature>
<feature type="compositionally biased region" description="Polar residues" evidence="1">
    <location>
        <begin position="285"/>
        <end position="317"/>
    </location>
</feature>
<feature type="region of interest" description="Disordered" evidence="1">
    <location>
        <begin position="77"/>
        <end position="166"/>
    </location>
</feature>
<reference evidence="2 3" key="1">
    <citation type="submission" date="2016-07" db="EMBL/GenBank/DDBJ databases">
        <title>Multiple horizontal gene transfer events from other fungi enriched the ability of initially mycotrophic Trichoderma (Ascomycota) to feed on dead plant biomass.</title>
        <authorList>
            <consortium name="DOE Joint Genome Institute"/>
            <person name="Aerts A."/>
            <person name="Atanasova L."/>
            <person name="Chenthamara K."/>
            <person name="Zhang J."/>
            <person name="Grujic M."/>
            <person name="Henrissat B."/>
            <person name="Kuo A."/>
            <person name="Salamov A."/>
            <person name="Lipzen A."/>
            <person name="Labutti K."/>
            <person name="Barry K."/>
            <person name="Miao Y."/>
            <person name="Rahimi M.J."/>
            <person name="Shen Q."/>
            <person name="Grigoriev I.V."/>
            <person name="Kubicek C.P."/>
            <person name="Druzhinina I.S."/>
        </authorList>
    </citation>
    <scope>NUCLEOTIDE SEQUENCE [LARGE SCALE GENOMIC DNA]</scope>
    <source>
        <strain evidence="2 3">CBS 433.97</strain>
    </source>
</reference>
<sequence>MAPEPRSSETARQGREYRSTGSTKQVRFPTRRRRVRGQSNGIQKREVSSLKRESSSLKQQTLTQMSFVSSFGEDATLMDDNASDEDGTAYDKSGLTVPQRESKSRLTTEPQELTTREDTVIIQDSCGSTYDSSGDDDDDDASAGVNISPPRWPEDVREAATAPPRSVSWADSLNIVRDSPRRRAHLRRNLEELRSTQSSQEEGTALSAHVHFAATEADDREIPDSDEDDEELQLRDFNRLIHQETLYAGHETQLILEELASLEHPELTPGNSSARRQLMASQNSLAFTPSNGTTNNKNDFSMEDTQTQHTAIPQTPAFSLPSSPSSPKTQVGSDDQTNPSQGQKFHTPAHTELPSQGQIFESQRVPLHILQSLAPVSARTDILLPTPSEVLDLIISGSESFLHLAYRVPEQVQRFWLFSLGILRYMACIQPGRPRGHGWDYRIDQVYQLNNALEERDMQEEGWVNGTVQRYIYLPPAIAGQLLWNLRCATFDDGELQRASGDDGRDDISQVSDYRSSSRKDTRSSAATLQSAETDTYINDHDAGQPSSLIFQDHGSSAATLPASAVLGSSPLLTKSQMLSDSLISDKL</sequence>
<feature type="region of interest" description="Disordered" evidence="1">
    <location>
        <begin position="497"/>
        <end position="526"/>
    </location>
</feature>
<feature type="compositionally biased region" description="Polar residues" evidence="1">
    <location>
        <begin position="328"/>
        <end position="344"/>
    </location>
</feature>
<accession>A0A2T3ZR08</accession>
<proteinExistence type="predicted"/>
<evidence type="ECO:0000256" key="1">
    <source>
        <dbReference type="SAM" id="MobiDB-lite"/>
    </source>
</evidence>
<dbReference type="Proteomes" id="UP000240493">
    <property type="component" value="Unassembled WGS sequence"/>
</dbReference>
<feature type="region of interest" description="Disordered" evidence="1">
    <location>
        <begin position="285"/>
        <end position="350"/>
    </location>
</feature>
<name>A0A2T3ZR08_TRIA4</name>
<protein>
    <submittedName>
        <fullName evidence="2">Uncharacterized protein</fullName>
    </submittedName>
</protein>
<organism evidence="2 3">
    <name type="scientific">Trichoderma asperellum (strain ATCC 204424 / CBS 433.97 / NBRC 101777)</name>
    <dbReference type="NCBI Taxonomy" id="1042311"/>
    <lineage>
        <taxon>Eukaryota</taxon>
        <taxon>Fungi</taxon>
        <taxon>Dikarya</taxon>
        <taxon>Ascomycota</taxon>
        <taxon>Pezizomycotina</taxon>
        <taxon>Sordariomycetes</taxon>
        <taxon>Hypocreomycetidae</taxon>
        <taxon>Hypocreales</taxon>
        <taxon>Hypocreaceae</taxon>
        <taxon>Trichoderma</taxon>
    </lineage>
</organism>
<dbReference type="EMBL" id="KZ679256">
    <property type="protein sequence ID" value="PTB47235.1"/>
    <property type="molecule type" value="Genomic_DNA"/>
</dbReference>
<dbReference type="AlphaFoldDB" id="A0A2T3ZR08"/>
<gene>
    <name evidence="2" type="ORF">M441DRAFT_53896</name>
</gene>
<feature type="region of interest" description="Disordered" evidence="1">
    <location>
        <begin position="1"/>
        <end position="61"/>
    </location>
</feature>
<evidence type="ECO:0000313" key="2">
    <source>
        <dbReference type="EMBL" id="PTB47235.1"/>
    </source>
</evidence>
<evidence type="ECO:0000313" key="3">
    <source>
        <dbReference type="Proteomes" id="UP000240493"/>
    </source>
</evidence>